<evidence type="ECO:0000256" key="2">
    <source>
        <dbReference type="SAM" id="Phobius"/>
    </source>
</evidence>
<keyword evidence="2" id="KW-1133">Transmembrane helix</keyword>
<dbReference type="Gene3D" id="3.30.300.90">
    <property type="entry name" value="BolA-like"/>
    <property type="match status" value="1"/>
</dbReference>
<evidence type="ECO:0000313" key="3">
    <source>
        <dbReference type="EMBL" id="CAG2234352.1"/>
    </source>
</evidence>
<dbReference type="InterPro" id="IPR036065">
    <property type="entry name" value="BolA-like_sf"/>
</dbReference>
<proteinExistence type="inferred from homology"/>
<dbReference type="OrthoDB" id="203381at2759"/>
<dbReference type="GO" id="GO:0005759">
    <property type="term" value="C:mitochondrial matrix"/>
    <property type="evidence" value="ECO:0007669"/>
    <property type="project" value="TreeGrafter"/>
</dbReference>
<name>A0A8S3TRT7_MYTED</name>
<dbReference type="PANTHER" id="PTHR46188">
    <property type="entry name" value="BOLA-LIKE PROTEIN 3"/>
    <property type="match status" value="1"/>
</dbReference>
<comment type="caution">
    <text evidence="3">The sequence shown here is derived from an EMBL/GenBank/DDBJ whole genome shotgun (WGS) entry which is preliminary data.</text>
</comment>
<dbReference type="SUPFAM" id="SSF82657">
    <property type="entry name" value="BolA-like"/>
    <property type="match status" value="1"/>
</dbReference>
<dbReference type="AlphaFoldDB" id="A0A8S3TRT7"/>
<feature type="transmembrane region" description="Helical" evidence="2">
    <location>
        <begin position="103"/>
        <end position="123"/>
    </location>
</feature>
<feature type="transmembrane region" description="Helical" evidence="2">
    <location>
        <begin position="184"/>
        <end position="208"/>
    </location>
</feature>
<comment type="similarity">
    <text evidence="1">Belongs to the BolA/IbaG family.</text>
</comment>
<feature type="transmembrane region" description="Helical" evidence="2">
    <location>
        <begin position="148"/>
        <end position="172"/>
    </location>
</feature>
<organism evidence="3 4">
    <name type="scientific">Mytilus edulis</name>
    <name type="common">Blue mussel</name>
    <dbReference type="NCBI Taxonomy" id="6550"/>
    <lineage>
        <taxon>Eukaryota</taxon>
        <taxon>Metazoa</taxon>
        <taxon>Spiralia</taxon>
        <taxon>Lophotrochozoa</taxon>
        <taxon>Mollusca</taxon>
        <taxon>Bivalvia</taxon>
        <taxon>Autobranchia</taxon>
        <taxon>Pteriomorphia</taxon>
        <taxon>Mytilida</taxon>
        <taxon>Mytiloidea</taxon>
        <taxon>Mytilidae</taxon>
        <taxon>Mytilinae</taxon>
        <taxon>Mytilus</taxon>
    </lineage>
</organism>
<dbReference type="InterPro" id="IPR052275">
    <property type="entry name" value="Mt_Fe-S_assembly_factor"/>
</dbReference>
<dbReference type="EMBL" id="CAJPWZ010002234">
    <property type="protein sequence ID" value="CAG2234352.1"/>
    <property type="molecule type" value="Genomic_DNA"/>
</dbReference>
<dbReference type="Proteomes" id="UP000683360">
    <property type="component" value="Unassembled WGS sequence"/>
</dbReference>
<keyword evidence="2" id="KW-0812">Transmembrane</keyword>
<gene>
    <name evidence="3" type="ORF">MEDL_46990</name>
</gene>
<keyword evidence="2" id="KW-0472">Membrane</keyword>
<protein>
    <submittedName>
        <fullName evidence="3">BOLA3</fullName>
    </submittedName>
</protein>
<reference evidence="3" key="1">
    <citation type="submission" date="2021-03" db="EMBL/GenBank/DDBJ databases">
        <authorList>
            <person name="Bekaert M."/>
        </authorList>
    </citation>
    <scope>NUCLEOTIDE SEQUENCE</scope>
</reference>
<dbReference type="PANTHER" id="PTHR46188:SF1">
    <property type="entry name" value="BOLA-LIKE PROTEIN 3"/>
    <property type="match status" value="1"/>
</dbReference>
<evidence type="ECO:0000256" key="1">
    <source>
        <dbReference type="ARBA" id="ARBA00005578"/>
    </source>
</evidence>
<evidence type="ECO:0000313" key="4">
    <source>
        <dbReference type="Proteomes" id="UP000683360"/>
    </source>
</evidence>
<sequence length="236" mass="26296">MTIYLYHSHTLSSGVKSTLRHRCTEASTLTEGEQKIVNVLKEKFPKASDIQALDISGGCGSMYKVYVESAEFSGQRTLNQHRMVKEVMNICYKTERQKQINKMYLSGIIFLGCMCVCLAYGILTAKEIGNYDEQEFDEDIFQSPWNRIYIGAFIIAGVCLLHVLVICCIADHEKKNRRKEVGDCVGLSVLLLWVGVIACGTAGGVVILPSTRVYFKPYDQGPSARETSTRGRASSI</sequence>
<keyword evidence="4" id="KW-1185">Reference proteome</keyword>
<accession>A0A8S3TRT7</accession>